<gene>
    <name evidence="2" type="ORF">Cvel_3197</name>
</gene>
<accession>A0A0G4FC79</accession>
<dbReference type="EMBL" id="CDMZ01000275">
    <property type="protein sequence ID" value="CEM10803.1"/>
    <property type="molecule type" value="Genomic_DNA"/>
</dbReference>
<feature type="region of interest" description="Disordered" evidence="1">
    <location>
        <begin position="400"/>
        <end position="420"/>
    </location>
</feature>
<evidence type="ECO:0000256" key="1">
    <source>
        <dbReference type="SAM" id="MobiDB-lite"/>
    </source>
</evidence>
<proteinExistence type="predicted"/>
<organism evidence="2">
    <name type="scientific">Chromera velia CCMP2878</name>
    <dbReference type="NCBI Taxonomy" id="1169474"/>
    <lineage>
        <taxon>Eukaryota</taxon>
        <taxon>Sar</taxon>
        <taxon>Alveolata</taxon>
        <taxon>Colpodellida</taxon>
        <taxon>Chromeraceae</taxon>
        <taxon>Chromera</taxon>
    </lineage>
</organism>
<protein>
    <submittedName>
        <fullName evidence="2">Uncharacterized protein</fullName>
    </submittedName>
</protein>
<feature type="compositionally biased region" description="Polar residues" evidence="1">
    <location>
        <begin position="407"/>
        <end position="416"/>
    </location>
</feature>
<evidence type="ECO:0000313" key="2">
    <source>
        <dbReference type="EMBL" id="CEM10803.1"/>
    </source>
</evidence>
<dbReference type="VEuPathDB" id="CryptoDB:Cvel_3197"/>
<sequence>MAVSSLLKDAVSTATREANGSYAVLSLSSISLPSNQKLIGSVVIPQSGELILLSVQEDKMTEEVEVVGHNDGPMSTFCVWKLPSYKSLRSSPPSTSPSLLTRFKVWKDEDLEVCWSEEQKEGPSGSGWAPRIWGGDMERLSGGSLPFPKGLIGAYRHASLTVLSSEFVAVSFNDDQRLPWTGHTHRVHTQTGRVEELAVINDVHEVHPSTGTDRLLFTNIYDGAILGTVGPSLGSCVAAELKGKFQGSDLTRVGNAEGGIMAVDEGLGGVALTCANRHVPDLRSHPWKVCKKETLVSFAFPADGDSSSLGLLETFFSSRGSPRRVFAFHRYHSGAGDSSQSVDPASYVWWGPFELSSLCVCTEVGDDFKGVLCKSTISAHGGLLVMSSCRDGRTLSVAHMRDLKRSSPASTPSDSKPGSDDEMCNLPFECLLRLGSPLVGLCVDKTFPEGKTEIGIQREDRAKDPSSECAKSRPPQAANAALPCSSNETVDCHMWPYGSIDVKVLAITL</sequence>
<feature type="compositionally biased region" description="Basic and acidic residues" evidence="1">
    <location>
        <begin position="453"/>
        <end position="466"/>
    </location>
</feature>
<feature type="region of interest" description="Disordered" evidence="1">
    <location>
        <begin position="453"/>
        <end position="482"/>
    </location>
</feature>
<reference evidence="2" key="1">
    <citation type="submission" date="2014-11" db="EMBL/GenBank/DDBJ databases">
        <authorList>
            <person name="Otto D Thomas"/>
            <person name="Naeem Raeece"/>
        </authorList>
    </citation>
    <scope>NUCLEOTIDE SEQUENCE</scope>
</reference>
<dbReference type="AlphaFoldDB" id="A0A0G4FC79"/>
<name>A0A0G4FC79_9ALVE</name>